<dbReference type="GO" id="GO:0005998">
    <property type="term" value="P:xylulose catabolic process"/>
    <property type="evidence" value="ECO:0007669"/>
    <property type="project" value="UniProtKB-UniRule"/>
</dbReference>
<feature type="domain" description="Carbohydrate kinase FGGY C-terminal" evidence="13">
    <location>
        <begin position="307"/>
        <end position="430"/>
    </location>
</feature>
<dbReference type="EMBL" id="CP023695">
    <property type="protein sequence ID" value="QEV16529.1"/>
    <property type="molecule type" value="Genomic_DNA"/>
</dbReference>
<proteinExistence type="inferred from homology"/>
<reference evidence="14 15" key="1">
    <citation type="submission" date="2017-09" db="EMBL/GenBank/DDBJ databases">
        <authorList>
            <person name="Lee N."/>
            <person name="Cho B.-K."/>
        </authorList>
    </citation>
    <scope>NUCLEOTIDE SEQUENCE [LARGE SCALE GENOMIC DNA]</scope>
    <source>
        <strain evidence="14 15">ATCC 12461</strain>
    </source>
</reference>
<dbReference type="Pfam" id="PF00370">
    <property type="entry name" value="FGGY_N"/>
    <property type="match status" value="1"/>
</dbReference>
<comment type="function">
    <text evidence="8">Catalyzes the phosphorylation of D-xylulose to D-xylulose 5-phosphate.</text>
</comment>
<evidence type="ECO:0000256" key="1">
    <source>
        <dbReference type="ARBA" id="ARBA00009156"/>
    </source>
</evidence>
<dbReference type="InterPro" id="IPR000577">
    <property type="entry name" value="Carb_kinase_FGGY"/>
</dbReference>
<evidence type="ECO:0000256" key="5">
    <source>
        <dbReference type="ARBA" id="ARBA00022777"/>
    </source>
</evidence>
<comment type="similarity">
    <text evidence="1 8 9">Belongs to the FGGY kinase family.</text>
</comment>
<dbReference type="Gene3D" id="3.30.420.40">
    <property type="match status" value="2"/>
</dbReference>
<evidence type="ECO:0000256" key="8">
    <source>
        <dbReference type="HAMAP-Rule" id="MF_02220"/>
    </source>
</evidence>
<keyword evidence="3 8" id="KW-0808">Transferase</keyword>
<dbReference type="GO" id="GO:0004856">
    <property type="term" value="F:D-xylulokinase activity"/>
    <property type="evidence" value="ECO:0007669"/>
    <property type="project" value="UniProtKB-UniRule"/>
</dbReference>
<dbReference type="KEGG" id="salw:CP975_02505"/>
<keyword evidence="2 8" id="KW-0859">Xylose metabolism</keyword>
<keyword evidence="6 8" id="KW-0067">ATP-binding</keyword>
<evidence type="ECO:0000256" key="11">
    <source>
        <dbReference type="SAM" id="MobiDB-lite"/>
    </source>
</evidence>
<dbReference type="CDD" id="cd07809">
    <property type="entry name" value="ASKHA_NBD_FGGY_BaXK-like"/>
    <property type="match status" value="1"/>
</dbReference>
<dbReference type="HAMAP" id="MF_02220">
    <property type="entry name" value="XylB"/>
    <property type="match status" value="1"/>
</dbReference>
<name>A0A5J6H922_STRAD</name>
<accession>A0A5J6H922</accession>
<feature type="domain" description="Carbohydrate kinase FGGY N-terminal" evidence="12">
    <location>
        <begin position="12"/>
        <end position="249"/>
    </location>
</feature>
<keyword evidence="7 8" id="KW-0119">Carbohydrate metabolism</keyword>
<dbReference type="SUPFAM" id="SSF53067">
    <property type="entry name" value="Actin-like ATPase domain"/>
    <property type="match status" value="2"/>
</dbReference>
<evidence type="ECO:0000256" key="7">
    <source>
        <dbReference type="ARBA" id="ARBA00023277"/>
    </source>
</evidence>
<dbReference type="EC" id="2.7.1.17" evidence="8 10"/>
<keyword evidence="5 8" id="KW-0418">Kinase</keyword>
<dbReference type="InterPro" id="IPR018483">
    <property type="entry name" value="Carb_kinase_FGGY_CS"/>
</dbReference>
<organism evidence="14 15">
    <name type="scientific">Streptomyces alboniger</name>
    <dbReference type="NCBI Taxonomy" id="132473"/>
    <lineage>
        <taxon>Bacteria</taxon>
        <taxon>Bacillati</taxon>
        <taxon>Actinomycetota</taxon>
        <taxon>Actinomycetes</taxon>
        <taxon>Kitasatosporales</taxon>
        <taxon>Streptomycetaceae</taxon>
        <taxon>Streptomyces</taxon>
        <taxon>Streptomyces aurantiacus group</taxon>
    </lineage>
</organism>
<dbReference type="OrthoDB" id="9805576at2"/>
<evidence type="ECO:0000256" key="10">
    <source>
        <dbReference type="RuleBase" id="RU364073"/>
    </source>
</evidence>
<dbReference type="PANTHER" id="PTHR43095">
    <property type="entry name" value="SUGAR KINASE"/>
    <property type="match status" value="1"/>
</dbReference>
<dbReference type="Proteomes" id="UP000326553">
    <property type="component" value="Chromosome"/>
</dbReference>
<dbReference type="InterPro" id="IPR043129">
    <property type="entry name" value="ATPase_NBD"/>
</dbReference>
<evidence type="ECO:0000256" key="3">
    <source>
        <dbReference type="ARBA" id="ARBA00022679"/>
    </source>
</evidence>
<evidence type="ECO:0000256" key="4">
    <source>
        <dbReference type="ARBA" id="ARBA00022741"/>
    </source>
</evidence>
<dbReference type="GO" id="GO:0005524">
    <property type="term" value="F:ATP binding"/>
    <property type="evidence" value="ECO:0007669"/>
    <property type="project" value="UniProtKB-UniRule"/>
</dbReference>
<evidence type="ECO:0000256" key="2">
    <source>
        <dbReference type="ARBA" id="ARBA00022629"/>
    </source>
</evidence>
<dbReference type="InterPro" id="IPR018485">
    <property type="entry name" value="FGGY_C"/>
</dbReference>
<keyword evidence="15" id="KW-1185">Reference proteome</keyword>
<feature type="site" description="Important for activity" evidence="8">
    <location>
        <position position="16"/>
    </location>
</feature>
<gene>
    <name evidence="8 10 14" type="primary">xylB</name>
    <name evidence="14" type="ORF">CP975_02505</name>
</gene>
<evidence type="ECO:0000259" key="12">
    <source>
        <dbReference type="Pfam" id="PF00370"/>
    </source>
</evidence>
<feature type="binding site" evidence="8">
    <location>
        <begin position="84"/>
        <end position="85"/>
    </location>
    <ligand>
        <name>substrate</name>
    </ligand>
</feature>
<feature type="active site" description="Proton acceptor" evidence="8">
    <location>
        <position position="242"/>
    </location>
</feature>
<dbReference type="AlphaFoldDB" id="A0A5J6H922"/>
<dbReference type="PANTHER" id="PTHR43095:SF5">
    <property type="entry name" value="XYLULOSE KINASE"/>
    <property type="match status" value="1"/>
</dbReference>
<dbReference type="NCBIfam" id="TIGR01312">
    <property type="entry name" value="XylB"/>
    <property type="match status" value="1"/>
</dbReference>
<evidence type="ECO:0000313" key="14">
    <source>
        <dbReference type="EMBL" id="QEV16529.1"/>
    </source>
</evidence>
<evidence type="ECO:0000256" key="6">
    <source>
        <dbReference type="ARBA" id="ARBA00022840"/>
    </source>
</evidence>
<keyword evidence="4 8" id="KW-0547">Nucleotide-binding</keyword>
<evidence type="ECO:0000259" key="13">
    <source>
        <dbReference type="Pfam" id="PF02782"/>
    </source>
</evidence>
<dbReference type="Pfam" id="PF02782">
    <property type="entry name" value="FGGY_C"/>
    <property type="match status" value="1"/>
</dbReference>
<dbReference type="PIRSF" id="PIRSF000538">
    <property type="entry name" value="GlpK"/>
    <property type="match status" value="1"/>
</dbReference>
<dbReference type="PROSITE" id="PS00933">
    <property type="entry name" value="FGGY_KINASES_1"/>
    <property type="match status" value="1"/>
</dbReference>
<dbReference type="InterPro" id="IPR018484">
    <property type="entry name" value="FGGY_N"/>
</dbReference>
<feature type="region of interest" description="Disordered" evidence="11">
    <location>
        <begin position="446"/>
        <end position="466"/>
    </location>
</feature>
<dbReference type="GO" id="GO:0042732">
    <property type="term" value="P:D-xylose metabolic process"/>
    <property type="evidence" value="ECO:0007669"/>
    <property type="project" value="UniProtKB-KW"/>
</dbReference>
<protein>
    <recommendedName>
        <fullName evidence="8 10">Xylulose kinase</fullName>
        <shortName evidence="8 10">Xylulokinase</shortName>
        <ecNumber evidence="8 10">2.7.1.17</ecNumber>
    </recommendedName>
</protein>
<dbReference type="InterPro" id="IPR050406">
    <property type="entry name" value="FGGY_Carb_Kinase"/>
</dbReference>
<comment type="catalytic activity">
    <reaction evidence="8 10">
        <text>D-xylulose + ATP = D-xylulose 5-phosphate + ADP + H(+)</text>
        <dbReference type="Rhea" id="RHEA:10964"/>
        <dbReference type="ChEBI" id="CHEBI:15378"/>
        <dbReference type="ChEBI" id="CHEBI:17140"/>
        <dbReference type="ChEBI" id="CHEBI:30616"/>
        <dbReference type="ChEBI" id="CHEBI:57737"/>
        <dbReference type="ChEBI" id="CHEBI:456216"/>
        <dbReference type="EC" id="2.7.1.17"/>
    </reaction>
</comment>
<dbReference type="InterPro" id="IPR006000">
    <property type="entry name" value="Xylulokinase"/>
</dbReference>
<dbReference type="RefSeq" id="WP_055528815.1">
    <property type="nucleotide sequence ID" value="NZ_CP023695.1"/>
</dbReference>
<evidence type="ECO:0000313" key="15">
    <source>
        <dbReference type="Proteomes" id="UP000326553"/>
    </source>
</evidence>
<dbReference type="PROSITE" id="PS00445">
    <property type="entry name" value="FGGY_KINASES_2"/>
    <property type="match status" value="1"/>
</dbReference>
<sequence length="484" mass="50353">MSSAPSTQGPLVVGVDSSTQSTKALVVDAATGRVVASGHAPHHVTTGEARESDPQEWWEALCAALRQCGPAAREAAAVSISGQQHGLVTLDKSGRPVRPALLWNDVRSAAQARSLLERFGGPKEWADRVGSVPGPSFTVTKWAWLVEHEPSAARSTASVRLPHDYLTERLTGLGTTDRGDASGTGWWASASETYDEEILGMVGLDPALLPRVARPGEVVGTVHVGDELPFSKGTLVAPGTGDNAAAALGLGLRPGTPVLSLGTSGTVYAVSRHRPADPTGTVAGFADARDAWLPLSCTLNCTLAVDRMAALLSLDREAVAPGGAVTLLPYLDGERTPDLPHSTGMVHGLRHDTTPGQLLQAAYDGAVHSLLGALDLVLDQDADRSSPLLLIGGGARGTAWQYTVRRLSGRPVQVPKARELVALGAAAQAAGLLTGEDPSAIARRWGTAQGPVLDPTERDDETLSRISGVLSDAAPLLDRAPRGE</sequence>
<evidence type="ECO:0000256" key="9">
    <source>
        <dbReference type="RuleBase" id="RU003733"/>
    </source>
</evidence>